<reference evidence="3 4" key="1">
    <citation type="journal article" date="2015" name="Nature">
        <title>rRNA introns, odd ribosomes, and small enigmatic genomes across a large radiation of phyla.</title>
        <authorList>
            <person name="Brown C.T."/>
            <person name="Hug L.A."/>
            <person name="Thomas B.C."/>
            <person name="Sharon I."/>
            <person name="Castelle C.J."/>
            <person name="Singh A."/>
            <person name="Wilkins M.J."/>
            <person name="Williams K.H."/>
            <person name="Banfield J.F."/>
        </authorList>
    </citation>
    <scope>NUCLEOTIDE SEQUENCE [LARGE SCALE GENOMIC DNA]</scope>
</reference>
<dbReference type="InterPro" id="IPR001296">
    <property type="entry name" value="Glyco_trans_1"/>
</dbReference>
<dbReference type="Pfam" id="PF13439">
    <property type="entry name" value="Glyco_transf_4"/>
    <property type="match status" value="1"/>
</dbReference>
<evidence type="ECO:0000313" key="3">
    <source>
        <dbReference type="EMBL" id="KKP69456.1"/>
    </source>
</evidence>
<dbReference type="PANTHER" id="PTHR45947">
    <property type="entry name" value="SULFOQUINOVOSYL TRANSFERASE SQD2"/>
    <property type="match status" value="1"/>
</dbReference>
<dbReference type="GO" id="GO:0016757">
    <property type="term" value="F:glycosyltransferase activity"/>
    <property type="evidence" value="ECO:0007669"/>
    <property type="project" value="InterPro"/>
</dbReference>
<evidence type="ECO:0000313" key="4">
    <source>
        <dbReference type="Proteomes" id="UP000034581"/>
    </source>
</evidence>
<accession>A0A0G0C054</accession>
<dbReference type="EMBL" id="LBQB01000006">
    <property type="protein sequence ID" value="KKP69456.1"/>
    <property type="molecule type" value="Genomic_DNA"/>
</dbReference>
<dbReference type="InterPro" id="IPR050194">
    <property type="entry name" value="Glycosyltransferase_grp1"/>
</dbReference>
<organism evidence="3 4">
    <name type="scientific">candidate division CPR3 bacterium GW2011_GWF2_35_18</name>
    <dbReference type="NCBI Taxonomy" id="1618350"/>
    <lineage>
        <taxon>Bacteria</taxon>
        <taxon>Bacteria division CPR3</taxon>
    </lineage>
</organism>
<dbReference type="PANTHER" id="PTHR45947:SF3">
    <property type="entry name" value="SULFOQUINOVOSYL TRANSFERASE SQD2"/>
    <property type="match status" value="1"/>
</dbReference>
<proteinExistence type="predicted"/>
<protein>
    <submittedName>
        <fullName evidence="3">Glycosyl transferase group 1</fullName>
    </submittedName>
</protein>
<dbReference type="SUPFAM" id="SSF53756">
    <property type="entry name" value="UDP-Glycosyltransferase/glycogen phosphorylase"/>
    <property type="match status" value="1"/>
</dbReference>
<dbReference type="PATRIC" id="fig|1618350.3.peg.832"/>
<dbReference type="AlphaFoldDB" id="A0A0G0C054"/>
<name>A0A0G0C054_UNCC3</name>
<feature type="domain" description="Glycosyl transferase family 1" evidence="1">
    <location>
        <begin position="208"/>
        <end position="366"/>
    </location>
</feature>
<dbReference type="InterPro" id="IPR028098">
    <property type="entry name" value="Glyco_trans_4-like_N"/>
</dbReference>
<comment type="caution">
    <text evidence="3">The sequence shown here is derived from an EMBL/GenBank/DDBJ whole genome shotgun (WGS) entry which is preliminary data.</text>
</comment>
<dbReference type="Gene3D" id="3.40.50.2000">
    <property type="entry name" value="Glycogen Phosphorylase B"/>
    <property type="match status" value="2"/>
</dbReference>
<gene>
    <name evidence="3" type="ORF">UR67_C0006G0023</name>
</gene>
<dbReference type="Pfam" id="PF00534">
    <property type="entry name" value="Glycos_transf_1"/>
    <property type="match status" value="1"/>
</dbReference>
<evidence type="ECO:0000259" key="2">
    <source>
        <dbReference type="Pfam" id="PF13439"/>
    </source>
</evidence>
<sequence>MRILYLYQFPLYGNGSGSSLRNIAGIVAKEHKVAILAPDERKLPRIKGYTAIPSQIPVFVGHPELKKSKKFSELNPQEISDLYSYYYQRVIEAVSEFKPNFIDVQHAHFLTWVARDICAIYNIPFSVYVHGSDLHAIELDKRYHALTRDALKWAKRIIVNSGYTREWLLKLFPNEFDSKRKIRTIAPGGVNIDNFPEFISLKHINSKYNLNGKNVVLFTGRLTSQKGTKYLIKAAHRIKGEVVILGDGPEQDNLKQLVAQRKLTNVHLLGYVGNEHRRELKEWYYRADVLVAPSVWDEPLGLSIIESMAAKTPVVATRKGGIPSAIKDNYNGILVRSRNSNQIADAVNKILLNPELGLKMGERARETVKQKFTREIIARKFVNMYEKFSYTWPNKNNGRKK</sequence>
<dbReference type="STRING" id="1618350.UR67_C0006G0023"/>
<keyword evidence="3" id="KW-0808">Transferase</keyword>
<dbReference type="CDD" id="cd03801">
    <property type="entry name" value="GT4_PimA-like"/>
    <property type="match status" value="1"/>
</dbReference>
<dbReference type="Proteomes" id="UP000034581">
    <property type="component" value="Unassembled WGS sequence"/>
</dbReference>
<evidence type="ECO:0000259" key="1">
    <source>
        <dbReference type="Pfam" id="PF00534"/>
    </source>
</evidence>
<feature type="domain" description="Glycosyltransferase subfamily 4-like N-terminal" evidence="2">
    <location>
        <begin position="15"/>
        <end position="188"/>
    </location>
</feature>